<evidence type="ECO:0000313" key="2">
    <source>
        <dbReference type="Proteomes" id="UP001186041"/>
    </source>
</evidence>
<dbReference type="Proteomes" id="UP001186041">
    <property type="component" value="Unassembled WGS sequence"/>
</dbReference>
<protein>
    <submittedName>
        <fullName evidence="1">Uncharacterized protein</fullName>
    </submittedName>
</protein>
<comment type="caution">
    <text evidence="1">The sequence shown here is derived from an EMBL/GenBank/DDBJ whole genome shotgun (WGS) entry which is preliminary data.</text>
</comment>
<evidence type="ECO:0000313" key="1">
    <source>
        <dbReference type="EMBL" id="MDV7294397.1"/>
    </source>
</evidence>
<name>A0AAE4VIW9_MYCFO</name>
<proteinExistence type="predicted"/>
<dbReference type="RefSeq" id="WP_317722634.1">
    <property type="nucleotide sequence ID" value="NZ_JAWLVK010000038.1"/>
</dbReference>
<gene>
    <name evidence="1" type="ORF">R4485_30005</name>
</gene>
<accession>A0AAE4VIW9</accession>
<organism evidence="1 2">
    <name type="scientific">Mycolicibacterium fortuitum</name>
    <name type="common">Mycobacterium fortuitum</name>
    <dbReference type="NCBI Taxonomy" id="1766"/>
    <lineage>
        <taxon>Bacteria</taxon>
        <taxon>Bacillati</taxon>
        <taxon>Actinomycetota</taxon>
        <taxon>Actinomycetes</taxon>
        <taxon>Mycobacteriales</taxon>
        <taxon>Mycobacteriaceae</taxon>
        <taxon>Mycolicibacterium</taxon>
    </lineage>
</organism>
<reference evidence="1" key="1">
    <citation type="submission" date="2023-10" db="EMBL/GenBank/DDBJ databases">
        <title>Mycolicibacterium fortuitum clinical isolates causing pulmonary infections in humans.</title>
        <authorList>
            <person name="Mejia-Ponce P.M."/>
            <person name="Zenteno-Cuevas R."/>
            <person name="Licona-Cassani C."/>
        </authorList>
    </citation>
    <scope>NUCLEOTIDE SEQUENCE</scope>
    <source>
        <strain evidence="1">M8</strain>
    </source>
</reference>
<sequence>MTVTAQLVDLAPEGDVDVVAEHSLMITSRLTDPRLYFELIDLCRHHPAKAAQIVMCLAAWHDGADPETLADRARAAASPEIDWRAVEWVVRERIRMPLNRAERREVVLRLAGQLNDTEIGELLDMTKAAVLKLRHRAAVAS</sequence>
<dbReference type="EMBL" id="JAWLVV010000039">
    <property type="protein sequence ID" value="MDV7294397.1"/>
    <property type="molecule type" value="Genomic_DNA"/>
</dbReference>
<dbReference type="AlphaFoldDB" id="A0AAE4VIW9"/>